<organism evidence="2 3">
    <name type="scientific">Pseudomonas antarctica</name>
    <dbReference type="NCBI Taxonomy" id="219572"/>
    <lineage>
        <taxon>Bacteria</taxon>
        <taxon>Pseudomonadati</taxon>
        <taxon>Pseudomonadota</taxon>
        <taxon>Gammaproteobacteria</taxon>
        <taxon>Pseudomonadales</taxon>
        <taxon>Pseudomonadaceae</taxon>
        <taxon>Pseudomonas</taxon>
    </lineage>
</organism>
<sequence precursor="true">MTPFAPKKVKREMKALVVMALSSLCATAALADEAPTELAGQNTPIVEDYTYSTHLDVAKVLSMSTVPEVCQVVPVQMEYEDSQGQRHILNYQVMGNGCSNG</sequence>
<gene>
    <name evidence="2" type="ORF">A7J50_4529</name>
</gene>
<dbReference type="InterPro" id="IPR021245">
    <property type="entry name" value="DUF2790"/>
</dbReference>
<feature type="chain" id="PRO_5008005539" description="DUF2790 domain-containing protein" evidence="1">
    <location>
        <begin position="32"/>
        <end position="101"/>
    </location>
</feature>
<dbReference type="EMBL" id="CP015600">
    <property type="protein sequence ID" value="ANF87881.1"/>
    <property type="molecule type" value="Genomic_DNA"/>
</dbReference>
<proteinExistence type="predicted"/>
<feature type="signal peptide" evidence="1">
    <location>
        <begin position="1"/>
        <end position="31"/>
    </location>
</feature>
<dbReference type="AlphaFoldDB" id="A0A172Z6C9"/>
<evidence type="ECO:0000313" key="3">
    <source>
        <dbReference type="Proteomes" id="UP000077829"/>
    </source>
</evidence>
<evidence type="ECO:0000313" key="2">
    <source>
        <dbReference type="EMBL" id="ANF87881.1"/>
    </source>
</evidence>
<dbReference type="PATRIC" id="fig|219572.3.peg.4654"/>
<accession>A0A172Z6C9</accession>
<dbReference type="Gene3D" id="2.30.140.50">
    <property type="entry name" value="Protein of unknown function DUF2790"/>
    <property type="match status" value="1"/>
</dbReference>
<dbReference type="Proteomes" id="UP000077829">
    <property type="component" value="Chromosome"/>
</dbReference>
<dbReference type="Pfam" id="PF10976">
    <property type="entry name" value="DUF2790"/>
    <property type="match status" value="1"/>
</dbReference>
<name>A0A172Z6C9_9PSED</name>
<evidence type="ECO:0008006" key="4">
    <source>
        <dbReference type="Google" id="ProtNLM"/>
    </source>
</evidence>
<reference evidence="2 3" key="1">
    <citation type="submission" date="2016-05" db="EMBL/GenBank/DDBJ databases">
        <title>Complete genome sequence of Pseudomonas antarctica PAMC 27494.</title>
        <authorList>
            <person name="Lee J."/>
        </authorList>
    </citation>
    <scope>NUCLEOTIDE SEQUENCE [LARGE SCALE GENOMIC DNA]</scope>
    <source>
        <strain evidence="2 3">PAMC 27494</strain>
    </source>
</reference>
<dbReference type="KEGG" id="panr:A7J50_4529"/>
<evidence type="ECO:0000256" key="1">
    <source>
        <dbReference type="SAM" id="SignalP"/>
    </source>
</evidence>
<keyword evidence="1" id="KW-0732">Signal</keyword>
<protein>
    <recommendedName>
        <fullName evidence="4">DUF2790 domain-containing protein</fullName>
    </recommendedName>
</protein>